<dbReference type="Gene3D" id="3.40.630.30">
    <property type="match status" value="2"/>
</dbReference>
<evidence type="ECO:0000313" key="3">
    <source>
        <dbReference type="Proteomes" id="UP001232445"/>
    </source>
</evidence>
<evidence type="ECO:0000313" key="2">
    <source>
        <dbReference type="EMBL" id="MDQ0337602.1"/>
    </source>
</evidence>
<gene>
    <name evidence="2" type="ORF">J2S00_000372</name>
</gene>
<keyword evidence="3" id="KW-1185">Reference proteome</keyword>
<dbReference type="PANTHER" id="PTHR37817">
    <property type="entry name" value="N-ACETYLTRANSFERASE EIS"/>
    <property type="match status" value="1"/>
</dbReference>
<dbReference type="Gene3D" id="3.30.1050.10">
    <property type="entry name" value="SCP2 sterol-binding domain"/>
    <property type="match status" value="1"/>
</dbReference>
<dbReference type="SUPFAM" id="SSF55729">
    <property type="entry name" value="Acyl-CoA N-acyltransferases (Nat)"/>
    <property type="match status" value="1"/>
</dbReference>
<dbReference type="Proteomes" id="UP001232445">
    <property type="component" value="Unassembled WGS sequence"/>
</dbReference>
<dbReference type="SUPFAM" id="SSF55718">
    <property type="entry name" value="SCP-like"/>
    <property type="match status" value="1"/>
</dbReference>
<dbReference type="InterPro" id="IPR025559">
    <property type="entry name" value="Eis_dom"/>
</dbReference>
<dbReference type="InterPro" id="IPR016181">
    <property type="entry name" value="Acyl_CoA_acyltransferase"/>
</dbReference>
<dbReference type="PANTHER" id="PTHR37817:SF1">
    <property type="entry name" value="N-ACETYLTRANSFERASE EIS"/>
    <property type="match status" value="1"/>
</dbReference>
<dbReference type="Pfam" id="PF13527">
    <property type="entry name" value="Acetyltransf_9"/>
    <property type="match status" value="1"/>
</dbReference>
<dbReference type="CDD" id="cd04301">
    <property type="entry name" value="NAT_SF"/>
    <property type="match status" value="1"/>
</dbReference>
<comment type="caution">
    <text evidence="2">The sequence shown here is derived from an EMBL/GenBank/DDBJ whole genome shotgun (WGS) entry which is preliminary data.</text>
</comment>
<dbReference type="InterPro" id="IPR041380">
    <property type="entry name" value="Acetyltransf_17"/>
</dbReference>
<name>A0ABU0CN72_9BACI</name>
<feature type="domain" description="N-acetyltransferase" evidence="1">
    <location>
        <begin position="2"/>
        <end position="148"/>
    </location>
</feature>
<organism evidence="2 3">
    <name type="scientific">Caldalkalibacillus uzonensis</name>
    <dbReference type="NCBI Taxonomy" id="353224"/>
    <lineage>
        <taxon>Bacteria</taxon>
        <taxon>Bacillati</taxon>
        <taxon>Bacillota</taxon>
        <taxon>Bacilli</taxon>
        <taxon>Bacillales</taxon>
        <taxon>Bacillaceae</taxon>
        <taxon>Caldalkalibacillus</taxon>
    </lineage>
</organism>
<dbReference type="InterPro" id="IPR036527">
    <property type="entry name" value="SCP2_sterol-bd_dom_sf"/>
</dbReference>
<proteinExistence type="predicted"/>
<dbReference type="Pfam" id="PF13530">
    <property type="entry name" value="SCP2_2"/>
    <property type="match status" value="1"/>
</dbReference>
<reference evidence="2 3" key="1">
    <citation type="submission" date="2023-07" db="EMBL/GenBank/DDBJ databases">
        <title>Genomic Encyclopedia of Type Strains, Phase IV (KMG-IV): sequencing the most valuable type-strain genomes for metagenomic binning, comparative biology and taxonomic classification.</title>
        <authorList>
            <person name="Goeker M."/>
        </authorList>
    </citation>
    <scope>NUCLEOTIDE SEQUENCE [LARGE SCALE GENOMIC DNA]</scope>
    <source>
        <strain evidence="2 3">DSM 17740</strain>
    </source>
</reference>
<dbReference type="PROSITE" id="PS51186">
    <property type="entry name" value="GNAT"/>
    <property type="match status" value="1"/>
</dbReference>
<dbReference type="Pfam" id="PF17668">
    <property type="entry name" value="Acetyltransf_17"/>
    <property type="match status" value="1"/>
</dbReference>
<dbReference type="EMBL" id="JAUSUQ010000001">
    <property type="protein sequence ID" value="MDQ0337602.1"/>
    <property type="molecule type" value="Genomic_DNA"/>
</dbReference>
<protein>
    <submittedName>
        <fullName evidence="2">Acetyltransferase</fullName>
    </submittedName>
</protein>
<sequence>MAEIRRLTEADMDESFRLSQFAFQYTLSEDELAERLKEANPAETLCCFIDGQLASKLTILPLAIYLHGERFPMGGIADVATWPEYRRQGLVRLLMQQALKQMKDDGQIVSLLAPFRYSFYDQFGWGKMSEYKHYELKVEEIPRFPRLEGRIHRLDRGESHQLYDIYDRFARRYNGMLARKPDWWEKRVLKRKQGTIAVYENVSGTKTGYVLYEVKDRQMTIHEWVALDGESFRSLWHFIAMHDSMIDRVTCDVPQDDPLPFLLPEPRIKQEVVPYFMCRVVDVEAILASYPFEEQDADIRSPLFIHVEDRYAPWNQGTFQVSWMDGTRKVSVFYPKEKGQCVHPPNRGIRCSIQVLSSMLFGYGRPETWYACGQLQGNAQDVQRLERMIPRRIPHLLDFF</sequence>
<accession>A0ABU0CN72</accession>
<dbReference type="RefSeq" id="WP_307334836.1">
    <property type="nucleotide sequence ID" value="NZ_JAUSUQ010000001.1"/>
</dbReference>
<dbReference type="InterPro" id="IPR000182">
    <property type="entry name" value="GNAT_dom"/>
</dbReference>
<dbReference type="InterPro" id="IPR051554">
    <property type="entry name" value="Acetyltransferase_Eis"/>
</dbReference>
<evidence type="ECO:0000259" key="1">
    <source>
        <dbReference type="PROSITE" id="PS51186"/>
    </source>
</evidence>